<proteinExistence type="predicted"/>
<protein>
    <submittedName>
        <fullName evidence="4">Peptide/nickel transport system substrate-binding protein</fullName>
    </submittedName>
</protein>
<dbReference type="AlphaFoldDB" id="A0A4R7I635"/>
<feature type="compositionally biased region" description="Acidic residues" evidence="1">
    <location>
        <begin position="30"/>
        <end position="72"/>
    </location>
</feature>
<keyword evidence="5" id="KW-1185">Reference proteome</keyword>
<dbReference type="CDD" id="cd00995">
    <property type="entry name" value="PBP2_NikA_DppA_OppA_like"/>
    <property type="match status" value="1"/>
</dbReference>
<dbReference type="SUPFAM" id="SSF53850">
    <property type="entry name" value="Periplasmic binding protein-like II"/>
    <property type="match status" value="1"/>
</dbReference>
<evidence type="ECO:0000259" key="3">
    <source>
        <dbReference type="Pfam" id="PF00496"/>
    </source>
</evidence>
<accession>A0A4R7I635</accession>
<dbReference type="InterPro" id="IPR000914">
    <property type="entry name" value="SBP_5_dom"/>
</dbReference>
<evidence type="ECO:0000256" key="1">
    <source>
        <dbReference type="SAM" id="MobiDB-lite"/>
    </source>
</evidence>
<reference evidence="4 5" key="1">
    <citation type="submission" date="2019-03" db="EMBL/GenBank/DDBJ databases">
        <title>Sequencing the genomes of 1000 actinobacteria strains.</title>
        <authorList>
            <person name="Klenk H.-P."/>
        </authorList>
    </citation>
    <scope>NUCLEOTIDE SEQUENCE [LARGE SCALE GENOMIC DNA]</scope>
    <source>
        <strain evidence="4 5">DSM 18936</strain>
    </source>
</reference>
<dbReference type="GO" id="GO:1904680">
    <property type="term" value="F:peptide transmembrane transporter activity"/>
    <property type="evidence" value="ECO:0007669"/>
    <property type="project" value="TreeGrafter"/>
</dbReference>
<name>A0A4R7I635_9ACTN</name>
<feature type="chain" id="PRO_5038335419" evidence="2">
    <location>
        <begin position="28"/>
        <end position="553"/>
    </location>
</feature>
<dbReference type="Proteomes" id="UP000294558">
    <property type="component" value="Unassembled WGS sequence"/>
</dbReference>
<dbReference type="PANTHER" id="PTHR30290">
    <property type="entry name" value="PERIPLASMIC BINDING COMPONENT OF ABC TRANSPORTER"/>
    <property type="match status" value="1"/>
</dbReference>
<gene>
    <name evidence="4" type="ORF">BDK89_3945</name>
</gene>
<dbReference type="PIRSF" id="PIRSF002741">
    <property type="entry name" value="MppA"/>
    <property type="match status" value="1"/>
</dbReference>
<dbReference type="Gene3D" id="3.40.190.10">
    <property type="entry name" value="Periplasmic binding protein-like II"/>
    <property type="match status" value="1"/>
</dbReference>
<sequence length="553" mass="58307">MRRTTMRSASRLASVLGVASLVLVAAACGGDDDDADTSDTTAEEETVDEEPADDGDEATDDGEEATTEDTTADDSASSDAVIRLATNQLPASKGNPFNSVGSPGIYTLAAIYDPVTFVSTDGEIKPWLATSWENTSETTWNFVLRDDVQFSNGETLDAEGLASVINFIVTDEAAAGSAVARDLANIASATAVDTYTVEVTTATPDPILPAKMTEIYVPAPGVLADAGLEEITENPVGSGPFMVTSWDAGTIELAAFTDSWRAPLVGGLEIQELAEPAARVQALQAGQVDLATGISPDLVDTLGDAASADVVTANQVMSLAFNTEMADSPVADPMVRQALNYAIDRQAIVDALLLGQGSAAGQGPTPNATGYNPDIDAFGYDPELAQQMLADAGYPDGLSFTADVVVGSFPADAEIYQLAQQNLADIGVDVELNQITFPDWLERYLGGTFDAGMFGLSWNALPTMDSGRVMTNFSCLKSNPFFCDQEQADALEAALPTIDPAERTAALQDVTAMMHDNPPALYLVQQIDVNGVSSEIGNFVNDNRFFNYDEMTK</sequence>
<dbReference type="InterPro" id="IPR030678">
    <property type="entry name" value="Peptide/Ni-bd"/>
</dbReference>
<organism evidence="4 5">
    <name type="scientific">Ilumatobacter fluminis</name>
    <dbReference type="NCBI Taxonomy" id="467091"/>
    <lineage>
        <taxon>Bacteria</taxon>
        <taxon>Bacillati</taxon>
        <taxon>Actinomycetota</taxon>
        <taxon>Acidimicrobiia</taxon>
        <taxon>Acidimicrobiales</taxon>
        <taxon>Ilumatobacteraceae</taxon>
        <taxon>Ilumatobacter</taxon>
    </lineage>
</organism>
<feature type="region of interest" description="Disordered" evidence="1">
    <location>
        <begin position="30"/>
        <end position="78"/>
    </location>
</feature>
<dbReference type="Pfam" id="PF00496">
    <property type="entry name" value="SBP_bac_5"/>
    <property type="match status" value="1"/>
</dbReference>
<dbReference type="GO" id="GO:0042597">
    <property type="term" value="C:periplasmic space"/>
    <property type="evidence" value="ECO:0007669"/>
    <property type="project" value="UniProtKB-ARBA"/>
</dbReference>
<dbReference type="Gene3D" id="3.90.76.10">
    <property type="entry name" value="Dipeptide-binding Protein, Domain 1"/>
    <property type="match status" value="1"/>
</dbReference>
<dbReference type="GO" id="GO:0015833">
    <property type="term" value="P:peptide transport"/>
    <property type="evidence" value="ECO:0007669"/>
    <property type="project" value="TreeGrafter"/>
</dbReference>
<keyword evidence="2" id="KW-0732">Signal</keyword>
<dbReference type="PROSITE" id="PS51257">
    <property type="entry name" value="PROKAR_LIPOPROTEIN"/>
    <property type="match status" value="1"/>
</dbReference>
<evidence type="ECO:0000313" key="4">
    <source>
        <dbReference type="EMBL" id="TDT18326.1"/>
    </source>
</evidence>
<evidence type="ECO:0000313" key="5">
    <source>
        <dbReference type="Proteomes" id="UP000294558"/>
    </source>
</evidence>
<dbReference type="Gene3D" id="3.10.105.10">
    <property type="entry name" value="Dipeptide-binding Protein, Domain 3"/>
    <property type="match status" value="1"/>
</dbReference>
<dbReference type="EMBL" id="SOAU01000001">
    <property type="protein sequence ID" value="TDT18326.1"/>
    <property type="molecule type" value="Genomic_DNA"/>
</dbReference>
<dbReference type="InterPro" id="IPR039424">
    <property type="entry name" value="SBP_5"/>
</dbReference>
<comment type="caution">
    <text evidence="4">The sequence shown here is derived from an EMBL/GenBank/DDBJ whole genome shotgun (WGS) entry which is preliminary data.</text>
</comment>
<feature type="domain" description="Solute-binding protein family 5" evidence="3">
    <location>
        <begin position="123"/>
        <end position="463"/>
    </location>
</feature>
<feature type="signal peptide" evidence="2">
    <location>
        <begin position="1"/>
        <end position="27"/>
    </location>
</feature>
<dbReference type="GO" id="GO:0043190">
    <property type="term" value="C:ATP-binding cassette (ABC) transporter complex"/>
    <property type="evidence" value="ECO:0007669"/>
    <property type="project" value="InterPro"/>
</dbReference>
<evidence type="ECO:0000256" key="2">
    <source>
        <dbReference type="SAM" id="SignalP"/>
    </source>
</evidence>